<gene>
    <name evidence="1" type="ORF">CAMP_LOCUS2331</name>
</gene>
<organism evidence="1 2">
    <name type="scientific">Caenorhabditis angaria</name>
    <dbReference type="NCBI Taxonomy" id="860376"/>
    <lineage>
        <taxon>Eukaryota</taxon>
        <taxon>Metazoa</taxon>
        <taxon>Ecdysozoa</taxon>
        <taxon>Nematoda</taxon>
        <taxon>Chromadorea</taxon>
        <taxon>Rhabditida</taxon>
        <taxon>Rhabditina</taxon>
        <taxon>Rhabditomorpha</taxon>
        <taxon>Rhabditoidea</taxon>
        <taxon>Rhabditidae</taxon>
        <taxon>Peloderinae</taxon>
        <taxon>Caenorhabditis</taxon>
    </lineage>
</organism>
<accession>A0A9P1I7G5</accession>
<reference evidence="1" key="1">
    <citation type="submission" date="2022-11" db="EMBL/GenBank/DDBJ databases">
        <authorList>
            <person name="Kikuchi T."/>
        </authorList>
    </citation>
    <scope>NUCLEOTIDE SEQUENCE</scope>
    <source>
        <strain evidence="1">PS1010</strain>
    </source>
</reference>
<keyword evidence="2" id="KW-1185">Reference proteome</keyword>
<sequence length="312" mass="36444">MSKRIHACCYCSKNKRKEEMSMIPTSIKRQTEWIKVLGVEYAENCVKATHKLICKSHFELDEEGKRRRYDTPKPLPFCGILEENGEEMEEEMKMHEDKPSTSSSTKPVDLKKIDIEKTLKIRRARETCCYCFAKHKRDEMSRVPTRKELRDEWIEILGEEFGKNAMYYRNPMICLTHFETIRKKKRVRYALPIPLPFGVEKQKGNEEKEEVGKEIVKKTPNKICVYCAKILPCSMMTQVPQNPIVLEQWGYILGDEFLHNNSLFKVGKVCLSHFELTPTGKKPINALPIPIPGGIRQKYKRKEIIVQKDEDS</sequence>
<dbReference type="AlphaFoldDB" id="A0A9P1I7G5"/>
<evidence type="ECO:0000313" key="1">
    <source>
        <dbReference type="EMBL" id="CAI5439694.1"/>
    </source>
</evidence>
<name>A0A9P1I7G5_9PELO</name>
<dbReference type="Proteomes" id="UP001152747">
    <property type="component" value="Unassembled WGS sequence"/>
</dbReference>
<comment type="caution">
    <text evidence="1">The sequence shown here is derived from an EMBL/GenBank/DDBJ whole genome shotgun (WGS) entry which is preliminary data.</text>
</comment>
<dbReference type="EMBL" id="CANHGI010000001">
    <property type="protein sequence ID" value="CAI5439694.1"/>
    <property type="molecule type" value="Genomic_DNA"/>
</dbReference>
<evidence type="ECO:0000313" key="2">
    <source>
        <dbReference type="Proteomes" id="UP001152747"/>
    </source>
</evidence>
<evidence type="ECO:0008006" key="3">
    <source>
        <dbReference type="Google" id="ProtNLM"/>
    </source>
</evidence>
<protein>
    <recommendedName>
        <fullName evidence="3">THAP-type domain-containing protein</fullName>
    </recommendedName>
</protein>
<proteinExistence type="predicted"/>